<dbReference type="Proteomes" id="UP000789920">
    <property type="component" value="Unassembled WGS sequence"/>
</dbReference>
<feature type="non-terminal residue" evidence="1">
    <location>
        <position position="87"/>
    </location>
</feature>
<name>A0ACA9SA06_9GLOM</name>
<proteinExistence type="predicted"/>
<protein>
    <submittedName>
        <fullName evidence="1">7035_t:CDS:1</fullName>
    </submittedName>
</protein>
<dbReference type="EMBL" id="CAJVQC010105594">
    <property type="protein sequence ID" value="CAG8833103.1"/>
    <property type="molecule type" value="Genomic_DNA"/>
</dbReference>
<organism evidence="1 2">
    <name type="scientific">Racocetra persica</name>
    <dbReference type="NCBI Taxonomy" id="160502"/>
    <lineage>
        <taxon>Eukaryota</taxon>
        <taxon>Fungi</taxon>
        <taxon>Fungi incertae sedis</taxon>
        <taxon>Mucoromycota</taxon>
        <taxon>Glomeromycotina</taxon>
        <taxon>Glomeromycetes</taxon>
        <taxon>Diversisporales</taxon>
        <taxon>Gigasporaceae</taxon>
        <taxon>Racocetra</taxon>
    </lineage>
</organism>
<feature type="non-terminal residue" evidence="1">
    <location>
        <position position="1"/>
    </location>
</feature>
<evidence type="ECO:0000313" key="1">
    <source>
        <dbReference type="EMBL" id="CAG8833103.1"/>
    </source>
</evidence>
<evidence type="ECO:0000313" key="2">
    <source>
        <dbReference type="Proteomes" id="UP000789920"/>
    </source>
</evidence>
<gene>
    <name evidence="1" type="ORF">RPERSI_LOCUS28704</name>
</gene>
<accession>A0ACA9SA06</accession>
<keyword evidence="2" id="KW-1185">Reference proteome</keyword>
<comment type="caution">
    <text evidence="1">The sequence shown here is derived from an EMBL/GenBank/DDBJ whole genome shotgun (WGS) entry which is preliminary data.</text>
</comment>
<reference evidence="1" key="1">
    <citation type="submission" date="2021-06" db="EMBL/GenBank/DDBJ databases">
        <authorList>
            <person name="Kallberg Y."/>
            <person name="Tangrot J."/>
            <person name="Rosling A."/>
        </authorList>
    </citation>
    <scope>NUCLEOTIDE SEQUENCE</scope>
    <source>
        <strain evidence="1">MA461A</strain>
    </source>
</reference>
<sequence>GFVPFTCVDMHNNDNQKSLHFLGQLIQEMAINLDQQLQTILLKEIWLAVVNFLKKKANSSKGETISQDLQIKPPTYFGIKVALRMKK</sequence>